<evidence type="ECO:0000259" key="8">
    <source>
        <dbReference type="Pfam" id="PF00884"/>
    </source>
</evidence>
<comment type="pathway">
    <text evidence="2">Cell wall biogenesis; lipoteichoic acid biosynthesis.</text>
</comment>
<dbReference type="Gene3D" id="3.40.720.10">
    <property type="entry name" value="Alkaline Phosphatase, subunit A"/>
    <property type="match status" value="1"/>
</dbReference>
<feature type="transmembrane region" description="Helical" evidence="7">
    <location>
        <begin position="114"/>
        <end position="132"/>
    </location>
</feature>
<evidence type="ECO:0000256" key="3">
    <source>
        <dbReference type="ARBA" id="ARBA00022475"/>
    </source>
</evidence>
<keyword evidence="10" id="KW-1185">Reference proteome</keyword>
<protein>
    <submittedName>
        <fullName evidence="9">LTA synthase family protein</fullName>
    </submittedName>
</protein>
<evidence type="ECO:0000256" key="5">
    <source>
        <dbReference type="ARBA" id="ARBA00022989"/>
    </source>
</evidence>
<evidence type="ECO:0000313" key="10">
    <source>
        <dbReference type="Proteomes" id="UP001314681"/>
    </source>
</evidence>
<dbReference type="PANTHER" id="PTHR47371">
    <property type="entry name" value="LIPOTEICHOIC ACID SYNTHASE"/>
    <property type="match status" value="1"/>
</dbReference>
<dbReference type="CDD" id="cd16015">
    <property type="entry name" value="LTA_synthase"/>
    <property type="match status" value="1"/>
</dbReference>
<dbReference type="RefSeq" id="WP_158353747.1">
    <property type="nucleotide sequence ID" value="NZ_JAHQCX010000009.1"/>
</dbReference>
<evidence type="ECO:0000256" key="6">
    <source>
        <dbReference type="ARBA" id="ARBA00023136"/>
    </source>
</evidence>
<dbReference type="SUPFAM" id="SSF53649">
    <property type="entry name" value="Alkaline phosphatase-like"/>
    <property type="match status" value="1"/>
</dbReference>
<dbReference type="Pfam" id="PF00884">
    <property type="entry name" value="Sulfatase"/>
    <property type="match status" value="1"/>
</dbReference>
<keyword evidence="6 7" id="KW-0472">Membrane</keyword>
<keyword evidence="5 7" id="KW-1133">Transmembrane helix</keyword>
<keyword evidence="3" id="KW-1003">Cell membrane</keyword>
<dbReference type="Proteomes" id="UP001314681">
    <property type="component" value="Unassembled WGS sequence"/>
</dbReference>
<dbReference type="InterPro" id="IPR050448">
    <property type="entry name" value="OpgB/LTA_synthase_biosynth"/>
</dbReference>
<reference evidence="9 10" key="1">
    <citation type="submission" date="2021-06" db="EMBL/GenBank/DDBJ databases">
        <title>Description of novel taxa of the family Lachnospiraceae.</title>
        <authorList>
            <person name="Chaplin A.V."/>
            <person name="Sokolova S.R."/>
            <person name="Pikina A.P."/>
            <person name="Korzhanova M."/>
            <person name="Belova V."/>
            <person name="Korostin D."/>
            <person name="Efimov B.A."/>
        </authorList>
    </citation>
    <scope>NUCLEOTIDE SEQUENCE [LARGE SCALE GENOMIC DNA]</scope>
    <source>
        <strain evidence="9 10">ASD4241</strain>
    </source>
</reference>
<evidence type="ECO:0000256" key="1">
    <source>
        <dbReference type="ARBA" id="ARBA00004651"/>
    </source>
</evidence>
<evidence type="ECO:0000256" key="4">
    <source>
        <dbReference type="ARBA" id="ARBA00022692"/>
    </source>
</evidence>
<comment type="caution">
    <text evidence="9">The sequence shown here is derived from an EMBL/GenBank/DDBJ whole genome shotgun (WGS) entry which is preliminary data.</text>
</comment>
<dbReference type="InterPro" id="IPR017850">
    <property type="entry name" value="Alkaline_phosphatase_core_sf"/>
</dbReference>
<feature type="transmembrane region" description="Helical" evidence="7">
    <location>
        <begin position="63"/>
        <end position="83"/>
    </location>
</feature>
<keyword evidence="4 7" id="KW-0812">Transmembrane</keyword>
<sequence length="513" mass="58622">MKKLLSYFLVTILIFLSRLVSLAAGWALDTFGNISVEEIIFHLKMPLEGTNPDYFIDFARTCVLPSLTFTLPVLLVIIVFLTINEKVSSLDCRLCLKFSVREKTKRLKLFPLRFLKPVVMLGTLVFLVYSVTSSANAIDLTSYIKAQATSSKFIEENYVRPSNDLLTYPEQKRNLIYIFLESMETTFMSEEDGGAFDYNCIPELTQLARDNISFSGNDQFQGGIPTTGTTWTMGAMFAQTTALPLNIPIGMNSMSEYQEFFPGVTGLGDLLGEAGYKNYLCIGSDVVFGGRKNYFQQHGNYEIWDYYSAIENKKIPEDYYMWWGYEDSKLFDYAKEQLLEISEKDDPFNFTMLTADTHFEDGYYCPLCEDEFDDQYADVYACSSRQVNEFIKWIQQQDFYENTTVILSGDHLTMDMDFCEDVPESYPRGVYNAILNSAAEPVSEKNREFTTMDMFPTTLASMGIQIEGDRLGLGVNLFSDQPTLIQEYGIDKLDEELSSKSTFYNSELLYSKE</sequence>
<proteinExistence type="predicted"/>
<comment type="subcellular location">
    <subcellularLocation>
        <location evidence="1">Cell membrane</location>
        <topology evidence="1">Multi-pass membrane protein</topology>
    </subcellularLocation>
</comment>
<dbReference type="EMBL" id="JAHQCX010000009">
    <property type="protein sequence ID" value="MBU9727074.1"/>
    <property type="molecule type" value="Genomic_DNA"/>
</dbReference>
<evidence type="ECO:0000313" key="9">
    <source>
        <dbReference type="EMBL" id="MBU9727074.1"/>
    </source>
</evidence>
<dbReference type="InterPro" id="IPR000917">
    <property type="entry name" value="Sulfatase_N"/>
</dbReference>
<accession>A0ABS6K972</accession>
<evidence type="ECO:0000256" key="7">
    <source>
        <dbReference type="SAM" id="Phobius"/>
    </source>
</evidence>
<evidence type="ECO:0000256" key="2">
    <source>
        <dbReference type="ARBA" id="ARBA00004936"/>
    </source>
</evidence>
<feature type="domain" description="Sulfatase N-terminal" evidence="8">
    <location>
        <begin position="173"/>
        <end position="463"/>
    </location>
</feature>
<gene>
    <name evidence="9" type="ORF">KTH90_13710</name>
</gene>
<dbReference type="PANTHER" id="PTHR47371:SF3">
    <property type="entry name" value="PHOSPHOGLYCEROL TRANSFERASE I"/>
    <property type="match status" value="1"/>
</dbReference>
<name>A0ABS6K972_9FIRM</name>
<organism evidence="9 10">
    <name type="scientific">Diplocloster modestus</name>
    <dbReference type="NCBI Taxonomy" id="2850322"/>
    <lineage>
        <taxon>Bacteria</taxon>
        <taxon>Bacillati</taxon>
        <taxon>Bacillota</taxon>
        <taxon>Clostridia</taxon>
        <taxon>Lachnospirales</taxon>
        <taxon>Lachnospiraceae</taxon>
        <taxon>Diplocloster</taxon>
    </lineage>
</organism>